<gene>
    <name evidence="1" type="ORF">D7Z94_22375</name>
</gene>
<reference evidence="1 2" key="1">
    <citation type="submission" date="2018-10" db="EMBL/GenBank/DDBJ databases">
        <title>Ulvibacterium marinum gen. nov., sp. nov., a novel marine bacterium of the family Flavobacteriaceae, isolated from a culture of the green alga Ulva prolifera.</title>
        <authorList>
            <person name="Zhang Z."/>
        </authorList>
    </citation>
    <scope>NUCLEOTIDE SEQUENCE [LARGE SCALE GENOMIC DNA]</scope>
    <source>
        <strain evidence="1 2">CCMM003</strain>
    </source>
</reference>
<evidence type="ECO:0000313" key="2">
    <source>
        <dbReference type="Proteomes" id="UP000276603"/>
    </source>
</evidence>
<organism evidence="1 2">
    <name type="scientific">Ulvibacterium marinum</name>
    <dbReference type="NCBI Taxonomy" id="2419782"/>
    <lineage>
        <taxon>Bacteria</taxon>
        <taxon>Pseudomonadati</taxon>
        <taxon>Bacteroidota</taxon>
        <taxon>Flavobacteriia</taxon>
        <taxon>Flavobacteriales</taxon>
        <taxon>Flavobacteriaceae</taxon>
        <taxon>Ulvibacterium</taxon>
    </lineage>
</organism>
<evidence type="ECO:0000313" key="1">
    <source>
        <dbReference type="EMBL" id="RKN77966.1"/>
    </source>
</evidence>
<comment type="caution">
    <text evidence="1">The sequence shown here is derived from an EMBL/GenBank/DDBJ whole genome shotgun (WGS) entry which is preliminary data.</text>
</comment>
<keyword evidence="2" id="KW-1185">Reference proteome</keyword>
<name>A0A3B0C3Y0_9FLAO</name>
<accession>A0A3B0C3Y0</accession>
<dbReference type="AlphaFoldDB" id="A0A3B0C3Y0"/>
<proteinExistence type="predicted"/>
<sequence length="77" mass="8615">MVEELFLSMGFNVFRHGIGFIPDRHFTTCVSFLTMCNGALRNQLIGYMVLHAANSLVKISFPHIGKGINMDNSLIDL</sequence>
<dbReference type="EMBL" id="RBCJ01000005">
    <property type="protein sequence ID" value="RKN77966.1"/>
    <property type="molecule type" value="Genomic_DNA"/>
</dbReference>
<protein>
    <submittedName>
        <fullName evidence="1">Uncharacterized protein</fullName>
    </submittedName>
</protein>
<dbReference type="Proteomes" id="UP000276603">
    <property type="component" value="Unassembled WGS sequence"/>
</dbReference>